<evidence type="ECO:0000259" key="9">
    <source>
        <dbReference type="Pfam" id="PF26410"/>
    </source>
</evidence>
<protein>
    <recommendedName>
        <fullName evidence="4">mannan endo-1,4-beta-mannosidase</fullName>
        <ecNumber evidence="4">3.2.1.78</ecNumber>
    </recommendedName>
</protein>
<dbReference type="PANTHER" id="PTHR31451">
    <property type="match status" value="1"/>
</dbReference>
<comment type="catalytic activity">
    <reaction evidence="1">
        <text>Random hydrolysis of (1-&gt;4)-beta-D-mannosidic linkages in mannans, galactomannans and glucomannans.</text>
        <dbReference type="EC" id="3.2.1.78"/>
    </reaction>
</comment>
<dbReference type="SUPFAM" id="SSF51445">
    <property type="entry name" value="(Trans)glycosidases"/>
    <property type="match status" value="1"/>
</dbReference>
<evidence type="ECO:0000256" key="4">
    <source>
        <dbReference type="ARBA" id="ARBA00012706"/>
    </source>
</evidence>
<keyword evidence="11" id="KW-1185">Reference proteome</keyword>
<evidence type="ECO:0000256" key="6">
    <source>
        <dbReference type="ARBA" id="ARBA00022729"/>
    </source>
</evidence>
<dbReference type="GO" id="GO:0000272">
    <property type="term" value="P:polysaccharide catabolic process"/>
    <property type="evidence" value="ECO:0007669"/>
    <property type="project" value="InterPro"/>
</dbReference>
<dbReference type="AlphaFoldDB" id="A0AAD6RG33"/>
<dbReference type="EMBL" id="JAQIZT010000002">
    <property type="protein sequence ID" value="KAJ7008021.1"/>
    <property type="molecule type" value="Genomic_DNA"/>
</dbReference>
<feature type="domain" description="Glycoside hydrolase family 5" evidence="9">
    <location>
        <begin position="26"/>
        <end position="189"/>
    </location>
</feature>
<accession>A0AAD6RG33</accession>
<gene>
    <name evidence="10" type="ORF">NC653_006903</name>
</gene>
<organism evidence="10 11">
    <name type="scientific">Populus alba x Populus x berolinensis</name>
    <dbReference type="NCBI Taxonomy" id="444605"/>
    <lineage>
        <taxon>Eukaryota</taxon>
        <taxon>Viridiplantae</taxon>
        <taxon>Streptophyta</taxon>
        <taxon>Embryophyta</taxon>
        <taxon>Tracheophyta</taxon>
        <taxon>Spermatophyta</taxon>
        <taxon>Magnoliopsida</taxon>
        <taxon>eudicotyledons</taxon>
        <taxon>Gunneridae</taxon>
        <taxon>Pentapetalae</taxon>
        <taxon>rosids</taxon>
        <taxon>fabids</taxon>
        <taxon>Malpighiales</taxon>
        <taxon>Salicaceae</taxon>
        <taxon>Saliceae</taxon>
        <taxon>Populus</taxon>
    </lineage>
</organism>
<dbReference type="Gene3D" id="3.20.20.80">
    <property type="entry name" value="Glycosidases"/>
    <property type="match status" value="1"/>
</dbReference>
<evidence type="ECO:0000256" key="2">
    <source>
        <dbReference type="ARBA" id="ARBA00004613"/>
    </source>
</evidence>
<reference evidence="10" key="1">
    <citation type="journal article" date="2023" name="Mol. Ecol. Resour.">
        <title>Chromosome-level genome assembly of a triploid poplar Populus alba 'Berolinensis'.</title>
        <authorList>
            <person name="Chen S."/>
            <person name="Yu Y."/>
            <person name="Wang X."/>
            <person name="Wang S."/>
            <person name="Zhang T."/>
            <person name="Zhou Y."/>
            <person name="He R."/>
            <person name="Meng N."/>
            <person name="Wang Y."/>
            <person name="Liu W."/>
            <person name="Liu Z."/>
            <person name="Liu J."/>
            <person name="Guo Q."/>
            <person name="Huang H."/>
            <person name="Sederoff R.R."/>
            <person name="Wang G."/>
            <person name="Qu G."/>
            <person name="Chen S."/>
        </authorList>
    </citation>
    <scope>NUCLEOTIDE SEQUENCE</scope>
    <source>
        <strain evidence="10">SC-2020</strain>
    </source>
</reference>
<keyword evidence="6" id="KW-0732">Signal</keyword>
<evidence type="ECO:0000256" key="5">
    <source>
        <dbReference type="ARBA" id="ARBA00022525"/>
    </source>
</evidence>
<keyword evidence="5" id="KW-0964">Secreted</keyword>
<proteinExistence type="inferred from homology"/>
<dbReference type="EC" id="3.2.1.78" evidence="4"/>
<comment type="similarity">
    <text evidence="3">Belongs to the glycosyl hydrolase 5 (cellulase A) family.</text>
</comment>
<dbReference type="GO" id="GO:0005576">
    <property type="term" value="C:extracellular region"/>
    <property type="evidence" value="ECO:0007669"/>
    <property type="project" value="UniProtKB-SubCell"/>
</dbReference>
<sequence>MMYMSSDPSTRSKVTSAFQQASEYAEARKYGIYLILSLVNNFKDYGGRSQYVEWARERDQQLSDDDEFYTNSVVKEYYKNHVEAVLTRINSITGVAYKDDPTIFAWELINEPRSNDTSGKLIQEWVNEMAAHVKSIDNYHLLQIGLEGFYGDSKKASNPGSYLFGTDFISNNQIPQIDFATIHLYPEQW</sequence>
<evidence type="ECO:0000256" key="3">
    <source>
        <dbReference type="ARBA" id="ARBA00005641"/>
    </source>
</evidence>
<dbReference type="InterPro" id="IPR001547">
    <property type="entry name" value="Glyco_hydro_5"/>
</dbReference>
<name>A0AAD6RG33_9ROSI</name>
<dbReference type="InterPro" id="IPR017853">
    <property type="entry name" value="GH"/>
</dbReference>
<dbReference type="Proteomes" id="UP001164929">
    <property type="component" value="Chromosome 2"/>
</dbReference>
<evidence type="ECO:0000313" key="11">
    <source>
        <dbReference type="Proteomes" id="UP001164929"/>
    </source>
</evidence>
<dbReference type="GO" id="GO:0016985">
    <property type="term" value="F:mannan endo-1,4-beta-mannosidase activity"/>
    <property type="evidence" value="ECO:0007669"/>
    <property type="project" value="UniProtKB-EC"/>
</dbReference>
<comment type="subcellular location">
    <subcellularLocation>
        <location evidence="2">Secreted</location>
    </subcellularLocation>
</comment>
<evidence type="ECO:0000256" key="8">
    <source>
        <dbReference type="ARBA" id="ARBA00023295"/>
    </source>
</evidence>
<keyword evidence="7" id="KW-0378">Hydrolase</keyword>
<dbReference type="Pfam" id="PF26410">
    <property type="entry name" value="GH5_mannosidase"/>
    <property type="match status" value="1"/>
</dbReference>
<evidence type="ECO:0000256" key="1">
    <source>
        <dbReference type="ARBA" id="ARBA00001678"/>
    </source>
</evidence>
<keyword evidence="8" id="KW-0326">Glycosidase</keyword>
<evidence type="ECO:0000256" key="7">
    <source>
        <dbReference type="ARBA" id="ARBA00022801"/>
    </source>
</evidence>
<comment type="caution">
    <text evidence="10">The sequence shown here is derived from an EMBL/GenBank/DDBJ whole genome shotgun (WGS) entry which is preliminary data.</text>
</comment>
<evidence type="ECO:0000313" key="10">
    <source>
        <dbReference type="EMBL" id="KAJ7008021.1"/>
    </source>
</evidence>
<dbReference type="InterPro" id="IPR045053">
    <property type="entry name" value="MAN-like"/>
</dbReference>
<dbReference type="PANTHER" id="PTHR31451:SF39">
    <property type="entry name" value="MANNAN ENDO-1,4-BETA-MANNOSIDASE 1"/>
    <property type="match status" value="1"/>
</dbReference>